<comment type="caution">
    <text evidence="3">The sequence shown here is derived from an EMBL/GenBank/DDBJ whole genome shotgun (WGS) entry which is preliminary data.</text>
</comment>
<dbReference type="PANTHER" id="PTHR43283:SF7">
    <property type="entry name" value="BETA-LACTAMASE-RELATED DOMAIN-CONTAINING PROTEIN"/>
    <property type="match status" value="1"/>
</dbReference>
<keyword evidence="1" id="KW-1133">Transmembrane helix</keyword>
<dbReference type="Pfam" id="PF00144">
    <property type="entry name" value="Beta-lactamase"/>
    <property type="match status" value="1"/>
</dbReference>
<evidence type="ECO:0000313" key="3">
    <source>
        <dbReference type="EMBL" id="MBW8683312.1"/>
    </source>
</evidence>
<accession>A0ABS7G9C7</accession>
<protein>
    <submittedName>
        <fullName evidence="3">Beta-lactamase family protein</fullName>
    </submittedName>
</protein>
<keyword evidence="1" id="KW-0472">Membrane</keyword>
<evidence type="ECO:0000313" key="4">
    <source>
        <dbReference type="Proteomes" id="UP000812961"/>
    </source>
</evidence>
<dbReference type="Gene3D" id="3.40.710.10">
    <property type="entry name" value="DD-peptidase/beta-lactamase superfamily"/>
    <property type="match status" value="1"/>
</dbReference>
<dbReference type="InterPro" id="IPR001466">
    <property type="entry name" value="Beta-lactam-related"/>
</dbReference>
<feature type="domain" description="Beta-lactamase-related" evidence="2">
    <location>
        <begin position="158"/>
        <end position="442"/>
    </location>
</feature>
<dbReference type="InterPro" id="IPR050789">
    <property type="entry name" value="Diverse_Enzym_Activities"/>
</dbReference>
<proteinExistence type="predicted"/>
<dbReference type="PANTHER" id="PTHR43283">
    <property type="entry name" value="BETA-LACTAMASE-RELATED"/>
    <property type="match status" value="1"/>
</dbReference>
<gene>
    <name evidence="3" type="ORF">K1Y79_03115</name>
</gene>
<sequence>MRIRKIIYITGISLVVVLLAVIIYVGNSTFPIISGYAAKIMCSEVFIGGRQPDRVTAQDLSAFPLSLARCSVDYKDSSVTASVFGFSGRKALYRKGVGATLISELAEDVIRRQSFAIPPPDTINMSTVAWPMGDKVADTIPANVDNQQLNEAIDFLFTEQDSSRRKLTRAVVVVYRGQIIAERYAPGFSQHSMLLGWSMAKSVTGALAGLLAQNGQLDVDAPVPVSDWQQPTDKRHAITTKDLLQQCSGLRFDEDYSKRSDVTSMLYLKSCMGCFAADHSLDTVPGTRFRYTSGNTNIVSQIIRNVVGEQDYHAFPYKALFYKLGMYHSLWEPDASGTYVGSSYIYASARDWARFALLYLNKGRFNNEQILSENWVKQTISPGPAANFDRYGYTFWLNTGKQKGDGHRTFQDAPDDMFYADGFQGQNIFIIPSKDLAVIRLGMTLRGGYRANRTLQLILAAIH</sequence>
<evidence type="ECO:0000259" key="2">
    <source>
        <dbReference type="Pfam" id="PF00144"/>
    </source>
</evidence>
<dbReference type="SUPFAM" id="SSF56601">
    <property type="entry name" value="beta-lactamase/transpeptidase-like"/>
    <property type="match status" value="1"/>
</dbReference>
<name>A0ABS7G9C7_9BACT</name>
<dbReference type="RefSeq" id="WP_220248533.1">
    <property type="nucleotide sequence ID" value="NZ_JAICCF010000001.1"/>
</dbReference>
<dbReference type="InterPro" id="IPR012338">
    <property type="entry name" value="Beta-lactam/transpept-like"/>
</dbReference>
<dbReference type="EMBL" id="JAICCF010000001">
    <property type="protein sequence ID" value="MBW8683312.1"/>
    <property type="molecule type" value="Genomic_DNA"/>
</dbReference>
<reference evidence="3 4" key="1">
    <citation type="submission" date="2021-08" db="EMBL/GenBank/DDBJ databases">
        <title>The genome sequence of Chitinophaga sp. B61.</title>
        <authorList>
            <person name="Zhang X."/>
        </authorList>
    </citation>
    <scope>NUCLEOTIDE SEQUENCE [LARGE SCALE GENOMIC DNA]</scope>
    <source>
        <strain evidence="3 4">B61</strain>
    </source>
</reference>
<keyword evidence="4" id="KW-1185">Reference proteome</keyword>
<organism evidence="3 4">
    <name type="scientific">Chitinophaga rhizophila</name>
    <dbReference type="NCBI Taxonomy" id="2866212"/>
    <lineage>
        <taxon>Bacteria</taxon>
        <taxon>Pseudomonadati</taxon>
        <taxon>Bacteroidota</taxon>
        <taxon>Chitinophagia</taxon>
        <taxon>Chitinophagales</taxon>
        <taxon>Chitinophagaceae</taxon>
        <taxon>Chitinophaga</taxon>
    </lineage>
</organism>
<dbReference type="Proteomes" id="UP000812961">
    <property type="component" value="Unassembled WGS sequence"/>
</dbReference>
<evidence type="ECO:0000256" key="1">
    <source>
        <dbReference type="SAM" id="Phobius"/>
    </source>
</evidence>
<feature type="transmembrane region" description="Helical" evidence="1">
    <location>
        <begin position="7"/>
        <end position="26"/>
    </location>
</feature>
<keyword evidence="1" id="KW-0812">Transmembrane</keyword>